<name>A0A2T4PYB0_STAWA</name>
<dbReference type="STRING" id="1194526.A284_04860"/>
<dbReference type="PROSITE" id="PS00893">
    <property type="entry name" value="NUDIX_BOX"/>
    <property type="match status" value="1"/>
</dbReference>
<evidence type="ECO:0000256" key="1">
    <source>
        <dbReference type="ARBA" id="ARBA00022801"/>
    </source>
</evidence>
<dbReference type="Gene3D" id="3.90.79.10">
    <property type="entry name" value="Nucleoside Triphosphate Pyrophosphohydrolase"/>
    <property type="match status" value="1"/>
</dbReference>
<dbReference type="CDD" id="cd04665">
    <property type="entry name" value="NUDIX_RppH"/>
    <property type="match status" value="1"/>
</dbReference>
<dbReference type="NCBIfam" id="TIGR02705">
    <property type="entry name" value="nudix_YtkD"/>
    <property type="match status" value="1"/>
</dbReference>
<dbReference type="SUPFAM" id="SSF55811">
    <property type="entry name" value="Nudix"/>
    <property type="match status" value="1"/>
</dbReference>
<keyword evidence="1" id="KW-0378">Hydrolase</keyword>
<accession>A0A2T4PYB0</accession>
<protein>
    <submittedName>
        <fullName evidence="3">Nucleoside triphosphatase YtkD</fullName>
    </submittedName>
</protein>
<dbReference type="Pfam" id="PF00293">
    <property type="entry name" value="NUDIX"/>
    <property type="match status" value="1"/>
</dbReference>
<dbReference type="RefSeq" id="WP_107532505.1">
    <property type="nucleotide sequence ID" value="NZ_PZEV01000043.1"/>
</dbReference>
<dbReference type="InterPro" id="IPR020084">
    <property type="entry name" value="NUDIX_hydrolase_CS"/>
</dbReference>
<evidence type="ECO:0000259" key="2">
    <source>
        <dbReference type="PROSITE" id="PS51462"/>
    </source>
</evidence>
<dbReference type="Proteomes" id="UP000240717">
    <property type="component" value="Unassembled WGS sequence"/>
</dbReference>
<dbReference type="GO" id="GO:0016787">
    <property type="term" value="F:hydrolase activity"/>
    <property type="evidence" value="ECO:0007669"/>
    <property type="project" value="UniProtKB-KW"/>
</dbReference>
<dbReference type="PANTHER" id="PTHR43222">
    <property type="entry name" value="NUDIX HYDROLASE 23"/>
    <property type="match status" value="1"/>
</dbReference>
<sequence>MYLKFLDKDQREVQLTYKANTDNPTGNHVLAIPVYQGKLLFTRHKNRGIEFPGGKREHGESSIDAIQRELYEETGAYVEEMQYIAQYTVKTNDATRFVKDVYFIQVSSLANRTDYLETDGPCLFTSIKDIPYSERSFLLQDDTILHCFERVTSLGLY</sequence>
<dbReference type="PROSITE" id="PS51462">
    <property type="entry name" value="NUDIX"/>
    <property type="match status" value="1"/>
</dbReference>
<organism evidence="3 4">
    <name type="scientific">Staphylococcus warneri</name>
    <dbReference type="NCBI Taxonomy" id="1292"/>
    <lineage>
        <taxon>Bacteria</taxon>
        <taxon>Bacillati</taxon>
        <taxon>Bacillota</taxon>
        <taxon>Bacilli</taxon>
        <taxon>Bacillales</taxon>
        <taxon>Staphylococcaceae</taxon>
        <taxon>Staphylococcus</taxon>
    </lineage>
</organism>
<gene>
    <name evidence="3" type="primary">ytkD</name>
    <name evidence="3" type="ORF">BU085_10635</name>
</gene>
<evidence type="ECO:0000313" key="4">
    <source>
        <dbReference type="Proteomes" id="UP000240717"/>
    </source>
</evidence>
<dbReference type="PANTHER" id="PTHR43222:SF2">
    <property type="entry name" value="NUDIX HYDROLASE 23, CHLOROPLASTIC"/>
    <property type="match status" value="1"/>
</dbReference>
<dbReference type="InterPro" id="IPR015797">
    <property type="entry name" value="NUDIX_hydrolase-like_dom_sf"/>
</dbReference>
<dbReference type="InterPro" id="IPR000086">
    <property type="entry name" value="NUDIX_hydrolase_dom"/>
</dbReference>
<dbReference type="AlphaFoldDB" id="A0A2T4PYB0"/>
<dbReference type="EMBL" id="PZEV01000043">
    <property type="protein sequence ID" value="PTI49957.1"/>
    <property type="molecule type" value="Genomic_DNA"/>
</dbReference>
<comment type="caution">
    <text evidence="3">The sequence shown here is derived from an EMBL/GenBank/DDBJ whole genome shotgun (WGS) entry which is preliminary data.</text>
</comment>
<dbReference type="InterPro" id="IPR014078">
    <property type="entry name" value="Nudix_YtkD"/>
</dbReference>
<feature type="domain" description="Nudix hydrolase" evidence="2">
    <location>
        <begin position="24"/>
        <end position="157"/>
    </location>
</feature>
<evidence type="ECO:0000313" key="3">
    <source>
        <dbReference type="EMBL" id="PTI49957.1"/>
    </source>
</evidence>
<reference evidence="3 4" key="1">
    <citation type="journal article" date="2016" name="Front. Microbiol.">
        <title>Comprehensive Phylogenetic Analysis of Bovine Non-aureus Staphylococci Species Based on Whole-Genome Sequencing.</title>
        <authorList>
            <person name="Naushad S."/>
            <person name="Barkema H.W."/>
            <person name="Luby C."/>
            <person name="Condas L.A."/>
            <person name="Nobrega D.B."/>
            <person name="Carson D.A."/>
            <person name="De Buck J."/>
        </authorList>
    </citation>
    <scope>NUCLEOTIDE SEQUENCE [LARGE SCALE GENOMIC DNA]</scope>
    <source>
        <strain evidence="3 4">SNUC 2993</strain>
    </source>
</reference>
<proteinExistence type="predicted"/>